<dbReference type="Proteomes" id="UP000182486">
    <property type="component" value="Unassembled WGS sequence"/>
</dbReference>
<protein>
    <submittedName>
        <fullName evidence="2">Oxidoreductase</fullName>
    </submittedName>
</protein>
<keyword evidence="3" id="KW-1185">Reference proteome</keyword>
<dbReference type="EMBL" id="MEIA01000449">
    <property type="protein sequence ID" value="OJF10876.1"/>
    <property type="molecule type" value="Genomic_DNA"/>
</dbReference>
<comment type="caution">
    <text evidence="2">The sequence shown here is derived from an EMBL/GenBank/DDBJ whole genome shotgun (WGS) entry which is preliminary data.</text>
</comment>
<accession>A0A1K0GIW8</accession>
<organism evidence="2 3">
    <name type="scientific">Couchioplanes caeruleus subsp. caeruleus</name>
    <dbReference type="NCBI Taxonomy" id="56427"/>
    <lineage>
        <taxon>Bacteria</taxon>
        <taxon>Bacillati</taxon>
        <taxon>Actinomycetota</taxon>
        <taxon>Actinomycetes</taxon>
        <taxon>Micromonosporales</taxon>
        <taxon>Micromonosporaceae</taxon>
        <taxon>Couchioplanes</taxon>
    </lineage>
</organism>
<reference evidence="2 3" key="1">
    <citation type="submission" date="2016-09" db="EMBL/GenBank/DDBJ databases">
        <title>Couchioplanes caeruleus draft genome sequence.</title>
        <authorList>
            <person name="Sheehan J."/>
            <person name="Caffrey P."/>
        </authorList>
    </citation>
    <scope>NUCLEOTIDE SEQUENCE [LARGE SCALE GENOMIC DNA]</scope>
    <source>
        <strain evidence="2 3">DSM 43634</strain>
    </source>
</reference>
<evidence type="ECO:0000313" key="2">
    <source>
        <dbReference type="EMBL" id="OJF10876.1"/>
    </source>
</evidence>
<dbReference type="PANTHER" id="PTHR47199">
    <property type="entry name" value="PHOTOSYSTEM II STABILITY/ASSEMBLY FACTOR HCF136, CHLOROPLASTIC"/>
    <property type="match status" value="1"/>
</dbReference>
<evidence type="ECO:0000313" key="3">
    <source>
        <dbReference type="Proteomes" id="UP000182486"/>
    </source>
</evidence>
<dbReference type="SUPFAM" id="SSF110296">
    <property type="entry name" value="Oligoxyloglucan reducing end-specific cellobiohydrolase"/>
    <property type="match status" value="1"/>
</dbReference>
<sequence>MATLALAALAGSSGFSTGVPAPTWRLSETGVTARFRGLAPVSDSVAWVAGSGGTVMRTVDGARTWQRVDPPGTADLQFRDIEAFDADHAVALTIGEGEQSRLYATDDGGTTWTETFRNDDPAAFYDCVTFLDRHHGLALSDPVGGKFRILATADGGRTWQVRSGTGMPDALPGEFAFAASGTCLVTADRRGAGRAWFATGGAERARVFATADGGHTWQVTDGGIPSGPSAGVYSLAFRDPRHGVAVGGDYAAPDTAPDAAATTRDGGRTWASAREEPGEYRSGAAWARGATVLAVGPTGSDISRDGGRTWTEFDQGSFDAVRCAGGACWASGEQGRVARLHLGGRGTGVGLSLPLFGGLHS</sequence>
<name>A0A1K0GIW8_9ACTN</name>
<dbReference type="AlphaFoldDB" id="A0A1K0GIW8"/>
<proteinExistence type="predicted"/>
<evidence type="ECO:0000256" key="1">
    <source>
        <dbReference type="SAM" id="MobiDB-lite"/>
    </source>
</evidence>
<dbReference type="InterPro" id="IPR015943">
    <property type="entry name" value="WD40/YVTN_repeat-like_dom_sf"/>
</dbReference>
<dbReference type="Gene3D" id="2.130.10.10">
    <property type="entry name" value="YVTN repeat-like/Quinoprotein amine dehydrogenase"/>
    <property type="match status" value="2"/>
</dbReference>
<feature type="region of interest" description="Disordered" evidence="1">
    <location>
        <begin position="255"/>
        <end position="276"/>
    </location>
</feature>
<dbReference type="CDD" id="cd15482">
    <property type="entry name" value="Sialidase_non-viral"/>
    <property type="match status" value="1"/>
</dbReference>
<dbReference type="PANTHER" id="PTHR47199:SF2">
    <property type="entry name" value="PHOTOSYSTEM II STABILITY_ASSEMBLY FACTOR HCF136, CHLOROPLASTIC"/>
    <property type="match status" value="1"/>
</dbReference>
<gene>
    <name evidence="2" type="ORF">BG844_29815</name>
</gene>